<evidence type="ECO:0000313" key="8">
    <source>
        <dbReference type="Proteomes" id="UP001501570"/>
    </source>
</evidence>
<evidence type="ECO:0000313" key="7">
    <source>
        <dbReference type="EMBL" id="GAA5201170.1"/>
    </source>
</evidence>
<organism evidence="7 8">
    <name type="scientific">Rugosimonospora acidiphila</name>
    <dbReference type="NCBI Taxonomy" id="556531"/>
    <lineage>
        <taxon>Bacteria</taxon>
        <taxon>Bacillati</taxon>
        <taxon>Actinomycetota</taxon>
        <taxon>Actinomycetes</taxon>
        <taxon>Micromonosporales</taxon>
        <taxon>Micromonosporaceae</taxon>
        <taxon>Rugosimonospora</taxon>
    </lineage>
</organism>
<comment type="caution">
    <text evidence="7">The sequence shown here is derived from an EMBL/GenBank/DDBJ whole genome shotgun (WGS) entry which is preliminary data.</text>
</comment>
<evidence type="ECO:0000259" key="6">
    <source>
        <dbReference type="Pfam" id="PF02544"/>
    </source>
</evidence>
<dbReference type="PANTHER" id="PTHR10556">
    <property type="entry name" value="3-OXO-5-ALPHA-STEROID 4-DEHYDROGENASE"/>
    <property type="match status" value="1"/>
</dbReference>
<dbReference type="Gene3D" id="1.20.120.1630">
    <property type="match status" value="1"/>
</dbReference>
<dbReference type="PIRSF" id="PIRSF015596">
    <property type="entry name" value="5_alpha-SR2"/>
    <property type="match status" value="1"/>
</dbReference>
<dbReference type="InterPro" id="IPR001104">
    <property type="entry name" value="3-oxo-5_a-steroid_4-DH_C"/>
</dbReference>
<dbReference type="Pfam" id="PF02544">
    <property type="entry name" value="Steroid_dh"/>
    <property type="match status" value="1"/>
</dbReference>
<keyword evidence="3 5" id="KW-1133">Transmembrane helix</keyword>
<proteinExistence type="predicted"/>
<gene>
    <name evidence="7" type="ORF">GCM10023322_80620</name>
</gene>
<feature type="transmembrane region" description="Helical" evidence="5">
    <location>
        <begin position="132"/>
        <end position="150"/>
    </location>
</feature>
<dbReference type="PROSITE" id="PS50244">
    <property type="entry name" value="S5A_REDUCTASE"/>
    <property type="match status" value="1"/>
</dbReference>
<reference evidence="8" key="1">
    <citation type="journal article" date="2019" name="Int. J. Syst. Evol. Microbiol.">
        <title>The Global Catalogue of Microorganisms (GCM) 10K type strain sequencing project: providing services to taxonomists for standard genome sequencing and annotation.</title>
        <authorList>
            <consortium name="The Broad Institute Genomics Platform"/>
            <consortium name="The Broad Institute Genome Sequencing Center for Infectious Disease"/>
            <person name="Wu L."/>
            <person name="Ma J."/>
        </authorList>
    </citation>
    <scope>NUCLEOTIDE SEQUENCE [LARGE SCALE GENOMIC DNA]</scope>
    <source>
        <strain evidence="8">JCM 18304</strain>
    </source>
</reference>
<comment type="subcellular location">
    <subcellularLocation>
        <location evidence="1">Membrane</location>
        <topology evidence="1">Multi-pass membrane protein</topology>
    </subcellularLocation>
</comment>
<sequence length="241" mass="26808">MSLELALGVATFVGLRLIRAPYGRYARGGWGPTIPARLGWLLMESPAALVFAIVYVLGDHRADPVPLVLLAGWELHYLYRAFVYPWRLRGGTRMPVSVASMAVVFNLLNASINARWVSQAGRYPLGWLADPRFLAGAVLFGVGLALNLSADRTLRRLRGPGESGYKVPRGGAYRWVSCPNYLGEIVEWSGWALATWALPGVAFAVYTAANLVPRALDHHDWYRQRFVDYPPTRRALIPYVL</sequence>
<feature type="domain" description="3-oxo-5-alpha-steroid 4-dehydrogenase C-terminal" evidence="6">
    <location>
        <begin position="93"/>
        <end position="241"/>
    </location>
</feature>
<evidence type="ECO:0000256" key="2">
    <source>
        <dbReference type="ARBA" id="ARBA00022692"/>
    </source>
</evidence>
<evidence type="ECO:0000256" key="3">
    <source>
        <dbReference type="ARBA" id="ARBA00022989"/>
    </source>
</evidence>
<evidence type="ECO:0000256" key="1">
    <source>
        <dbReference type="ARBA" id="ARBA00004141"/>
    </source>
</evidence>
<dbReference type="InterPro" id="IPR016636">
    <property type="entry name" value="3-oxo-5-alpha-steroid_4-DH"/>
</dbReference>
<evidence type="ECO:0000256" key="5">
    <source>
        <dbReference type="SAM" id="Phobius"/>
    </source>
</evidence>
<keyword evidence="4 5" id="KW-0472">Membrane</keyword>
<dbReference type="EMBL" id="BAABJQ010000048">
    <property type="protein sequence ID" value="GAA5201170.1"/>
    <property type="molecule type" value="Genomic_DNA"/>
</dbReference>
<feature type="transmembrane region" description="Helical" evidence="5">
    <location>
        <begin position="94"/>
        <end position="112"/>
    </location>
</feature>
<keyword evidence="8" id="KW-1185">Reference proteome</keyword>
<accession>A0ABP9STV8</accession>
<evidence type="ECO:0000256" key="4">
    <source>
        <dbReference type="ARBA" id="ARBA00023136"/>
    </source>
</evidence>
<name>A0ABP9STV8_9ACTN</name>
<dbReference type="Proteomes" id="UP001501570">
    <property type="component" value="Unassembled WGS sequence"/>
</dbReference>
<protein>
    <submittedName>
        <fullName evidence="7">3-oxo-5-alpha-steroid 4-dehydrogenase</fullName>
    </submittedName>
</protein>
<dbReference type="InterPro" id="IPR039357">
    <property type="entry name" value="SRD5A/TECR"/>
</dbReference>
<keyword evidence="2 5" id="KW-0812">Transmembrane</keyword>
<dbReference type="PANTHER" id="PTHR10556:SF43">
    <property type="entry name" value="STEROID 5-ALPHA-REDUCTASE DET2"/>
    <property type="match status" value="1"/>
</dbReference>
<feature type="transmembrane region" description="Helical" evidence="5">
    <location>
        <begin position="38"/>
        <end position="58"/>
    </location>
</feature>